<dbReference type="InterPro" id="IPR018485">
    <property type="entry name" value="FGGY_C"/>
</dbReference>
<dbReference type="InterPro" id="IPR042018">
    <property type="entry name" value="GK1-3_metazoan-type"/>
</dbReference>
<accession>A0A6S7JT39</accession>
<evidence type="ECO:0000256" key="9">
    <source>
        <dbReference type="ARBA" id="ARBA00043149"/>
    </source>
</evidence>
<evidence type="ECO:0000259" key="13">
    <source>
        <dbReference type="Pfam" id="PF00370"/>
    </source>
</evidence>
<dbReference type="PANTHER" id="PTHR10196:SF69">
    <property type="entry name" value="GLYCEROL KINASE"/>
    <property type="match status" value="1"/>
</dbReference>
<gene>
    <name evidence="15" type="ORF">PACLA_8A065451</name>
</gene>
<dbReference type="CDD" id="cd07792">
    <property type="entry name" value="ASKHA_NBD_FGGY_GK1-3-like"/>
    <property type="match status" value="1"/>
</dbReference>
<feature type="domain" description="Carbohydrate kinase FGGY C-terminal" evidence="14">
    <location>
        <begin position="295"/>
        <end position="485"/>
    </location>
</feature>
<dbReference type="EC" id="2.7.1.30" evidence="3"/>
<dbReference type="GO" id="GO:0019563">
    <property type="term" value="P:glycerol catabolic process"/>
    <property type="evidence" value="ECO:0007669"/>
    <property type="project" value="UniProtKB-UniPathway"/>
</dbReference>
<evidence type="ECO:0000256" key="12">
    <source>
        <dbReference type="RuleBase" id="RU003733"/>
    </source>
</evidence>
<comment type="caution">
    <text evidence="15">The sequence shown here is derived from an EMBL/GenBank/DDBJ whole genome shotgun (WGS) entry which is preliminary data.</text>
</comment>
<evidence type="ECO:0000256" key="4">
    <source>
        <dbReference type="ARBA" id="ARBA00022679"/>
    </source>
</evidence>
<keyword evidence="7" id="KW-0319">Glycerol metabolism</keyword>
<dbReference type="Proteomes" id="UP001152795">
    <property type="component" value="Unassembled WGS sequence"/>
</dbReference>
<dbReference type="GO" id="GO:0006641">
    <property type="term" value="P:triglyceride metabolic process"/>
    <property type="evidence" value="ECO:0007669"/>
    <property type="project" value="TreeGrafter"/>
</dbReference>
<keyword evidence="8" id="KW-0067">ATP-binding</keyword>
<dbReference type="PANTHER" id="PTHR10196">
    <property type="entry name" value="SUGAR KINASE"/>
    <property type="match status" value="1"/>
</dbReference>
<dbReference type="PROSITE" id="PS00933">
    <property type="entry name" value="FGGY_KINASES_1"/>
    <property type="match status" value="1"/>
</dbReference>
<evidence type="ECO:0000259" key="14">
    <source>
        <dbReference type="Pfam" id="PF02782"/>
    </source>
</evidence>
<dbReference type="GO" id="GO:0004370">
    <property type="term" value="F:glycerol kinase activity"/>
    <property type="evidence" value="ECO:0007669"/>
    <property type="project" value="UniProtKB-EC"/>
</dbReference>
<dbReference type="NCBIfam" id="TIGR01311">
    <property type="entry name" value="glycerol_kin"/>
    <property type="match status" value="1"/>
</dbReference>
<dbReference type="GO" id="GO:0005524">
    <property type="term" value="F:ATP binding"/>
    <property type="evidence" value="ECO:0007669"/>
    <property type="project" value="UniProtKB-KW"/>
</dbReference>
<dbReference type="UniPathway" id="UPA00618">
    <property type="reaction ID" value="UER00672"/>
</dbReference>
<dbReference type="NCBIfam" id="NF000756">
    <property type="entry name" value="PRK00047.1"/>
    <property type="match status" value="1"/>
</dbReference>
<evidence type="ECO:0000256" key="2">
    <source>
        <dbReference type="ARBA" id="ARBA00009156"/>
    </source>
</evidence>
<dbReference type="Pfam" id="PF00370">
    <property type="entry name" value="FGGY_N"/>
    <property type="match status" value="1"/>
</dbReference>
<keyword evidence="5" id="KW-0547">Nucleotide-binding</keyword>
<name>A0A6S7JT39_PARCT</name>
<dbReference type="InterPro" id="IPR018484">
    <property type="entry name" value="FGGY_N"/>
</dbReference>
<dbReference type="OrthoDB" id="5422795at2759"/>
<dbReference type="PIRSF" id="PIRSF000538">
    <property type="entry name" value="GlpK"/>
    <property type="match status" value="1"/>
</dbReference>
<dbReference type="Gene3D" id="3.30.420.40">
    <property type="match status" value="2"/>
</dbReference>
<dbReference type="PROSITE" id="PS00445">
    <property type="entry name" value="FGGY_KINASES_2"/>
    <property type="match status" value="1"/>
</dbReference>
<dbReference type="GO" id="GO:0046167">
    <property type="term" value="P:glycerol-3-phosphate biosynthetic process"/>
    <property type="evidence" value="ECO:0007669"/>
    <property type="project" value="TreeGrafter"/>
</dbReference>
<dbReference type="FunFam" id="3.30.420.40:FF:000177">
    <property type="entry name" value="Glycerol kinase"/>
    <property type="match status" value="1"/>
</dbReference>
<dbReference type="AlphaFoldDB" id="A0A6S7JT39"/>
<comment type="similarity">
    <text evidence="2 12">Belongs to the FGGY kinase family.</text>
</comment>
<reference evidence="15" key="1">
    <citation type="submission" date="2020-04" db="EMBL/GenBank/DDBJ databases">
        <authorList>
            <person name="Alioto T."/>
            <person name="Alioto T."/>
            <person name="Gomez Garrido J."/>
        </authorList>
    </citation>
    <scope>NUCLEOTIDE SEQUENCE</scope>
    <source>
        <strain evidence="15">A484AB</strain>
    </source>
</reference>
<keyword evidence="16" id="KW-1185">Reference proteome</keyword>
<dbReference type="EMBL" id="CACRXK020010425">
    <property type="protein sequence ID" value="CAB4019361.1"/>
    <property type="molecule type" value="Genomic_DNA"/>
</dbReference>
<comment type="pathway">
    <text evidence="1">Polyol metabolism; glycerol degradation via glycerol kinase pathway; sn-glycerol 3-phosphate from glycerol: step 1/1.</text>
</comment>
<dbReference type="InterPro" id="IPR000577">
    <property type="entry name" value="Carb_kinase_FGGY"/>
</dbReference>
<evidence type="ECO:0000256" key="7">
    <source>
        <dbReference type="ARBA" id="ARBA00022798"/>
    </source>
</evidence>
<dbReference type="SUPFAM" id="SSF53067">
    <property type="entry name" value="Actin-like ATPase domain"/>
    <property type="match status" value="2"/>
</dbReference>
<dbReference type="InterPro" id="IPR043129">
    <property type="entry name" value="ATPase_NBD"/>
</dbReference>
<keyword evidence="6 12" id="KW-0418">Kinase</keyword>
<dbReference type="FunFam" id="3.30.420.40:FF:000108">
    <property type="entry name" value="Glycerol kinase, glycosomal"/>
    <property type="match status" value="1"/>
</dbReference>
<dbReference type="Pfam" id="PF02782">
    <property type="entry name" value="FGGY_C"/>
    <property type="match status" value="1"/>
</dbReference>
<sequence length="540" mass="58912">MKHDTLKTCSGIFIHTHFILFDICKMDSSLIAAIDQGTSSTRILIFSAATGKVVTFHQIELKSHYPHEGWVEQDPCEILSTVKECMEKVTEKLKNINIDPKNIKAVGITNQRETTVTWDKQTGAPLHNAIVWLDARTKSTVDNFKAKVQESELEEIRKLCGLPLSTYFSAVKIRWLLDNIDAVKNAVEQDRLMVGTVDTWLIYNLTGGTNGGIYVTDVTNASRTMLMNIKTTCWDETLCKFFDIPIKVLPTIKSSSEIYAHITDGAFQGIPLSGCLGDQQAALVGQSCFEKGQAKNTYGTGCFLLYNTGEESITSHHGLLTTVGYKFGPKSPTVYALEGSVAVAGDAVKWLRDGLGLIEKSSDIEALASSVPNSGGAYFVPAFSGLYAPYWQTDARGIIIGLTQFTNKAHIARATLEAVSFQTRELLDAMNQDSGIPLTSLKVDGGMTANSLLMQIQADLLGIPVVRPSMTETTALGAAVAAGAAEGIALWDIKTKKESSGVSIFQPKLDESGKNFTSLKMIIRVFFVFYCTHDLVDMLA</sequence>
<dbReference type="InterPro" id="IPR005999">
    <property type="entry name" value="Glycerol_kin"/>
</dbReference>
<dbReference type="GO" id="GO:0005739">
    <property type="term" value="C:mitochondrion"/>
    <property type="evidence" value="ECO:0007669"/>
    <property type="project" value="TreeGrafter"/>
</dbReference>
<proteinExistence type="inferred from homology"/>
<evidence type="ECO:0000313" key="15">
    <source>
        <dbReference type="EMBL" id="CAB4019361.1"/>
    </source>
</evidence>
<evidence type="ECO:0000256" key="3">
    <source>
        <dbReference type="ARBA" id="ARBA00012099"/>
    </source>
</evidence>
<feature type="domain" description="Carbohydrate kinase FGGY N-terminal" evidence="13">
    <location>
        <begin position="31"/>
        <end position="285"/>
    </location>
</feature>
<evidence type="ECO:0000313" key="16">
    <source>
        <dbReference type="Proteomes" id="UP001152795"/>
    </source>
</evidence>
<protein>
    <recommendedName>
        <fullName evidence="11">Probable glycerol kinase</fullName>
        <ecNumber evidence="3">2.7.1.30</ecNumber>
    </recommendedName>
    <alternativeName>
        <fullName evidence="9">ATP:glycerol 3-phosphotransferase</fullName>
    </alternativeName>
</protein>
<keyword evidence="4 12" id="KW-0808">Transferase</keyword>
<evidence type="ECO:0000256" key="11">
    <source>
        <dbReference type="ARBA" id="ARBA00071571"/>
    </source>
</evidence>
<evidence type="ECO:0000256" key="1">
    <source>
        <dbReference type="ARBA" id="ARBA00005190"/>
    </source>
</evidence>
<comment type="catalytic activity">
    <reaction evidence="10">
        <text>glycerol + ATP = sn-glycerol 3-phosphate + ADP + H(+)</text>
        <dbReference type="Rhea" id="RHEA:21644"/>
        <dbReference type="ChEBI" id="CHEBI:15378"/>
        <dbReference type="ChEBI" id="CHEBI:17754"/>
        <dbReference type="ChEBI" id="CHEBI:30616"/>
        <dbReference type="ChEBI" id="CHEBI:57597"/>
        <dbReference type="ChEBI" id="CHEBI:456216"/>
        <dbReference type="EC" id="2.7.1.30"/>
    </reaction>
</comment>
<evidence type="ECO:0000256" key="8">
    <source>
        <dbReference type="ARBA" id="ARBA00022840"/>
    </source>
</evidence>
<organism evidence="15 16">
    <name type="scientific">Paramuricea clavata</name>
    <name type="common">Red gorgonian</name>
    <name type="synonym">Violescent sea-whip</name>
    <dbReference type="NCBI Taxonomy" id="317549"/>
    <lineage>
        <taxon>Eukaryota</taxon>
        <taxon>Metazoa</taxon>
        <taxon>Cnidaria</taxon>
        <taxon>Anthozoa</taxon>
        <taxon>Octocorallia</taxon>
        <taxon>Malacalcyonacea</taxon>
        <taxon>Plexauridae</taxon>
        <taxon>Paramuricea</taxon>
    </lineage>
</organism>
<evidence type="ECO:0000256" key="5">
    <source>
        <dbReference type="ARBA" id="ARBA00022741"/>
    </source>
</evidence>
<evidence type="ECO:0000256" key="10">
    <source>
        <dbReference type="ARBA" id="ARBA00052101"/>
    </source>
</evidence>
<evidence type="ECO:0000256" key="6">
    <source>
        <dbReference type="ARBA" id="ARBA00022777"/>
    </source>
</evidence>
<dbReference type="InterPro" id="IPR018483">
    <property type="entry name" value="Carb_kinase_FGGY_CS"/>
</dbReference>